<sequence>MGYSTEKGGGRRRGKGSKGGKAEGGKGKAWDAAQNSGAIKYTLEDLTRLRPQRVVEAFPHLSVAADWPESRPPRSGSAFYLPLIWSALLPSESGDGDPTSDLAVQQLNSLGDEKHFSSRRRAGLLDVWQAQVFWRQIFSGWDDWVNRLRAAMMRFQGPEGSGIEGLVKSHVQRVSVKAGALVYGDLEILGALPHISNAQKSPDQDAILELDFSRHSGTSCCLGNIDLAYFRRYTDWPDRGSDDSNWGNTD</sequence>
<reference evidence="2 3" key="1">
    <citation type="submission" date="2024-02" db="EMBL/GenBank/DDBJ databases">
        <authorList>
            <person name="Chen Y."/>
            <person name="Shah S."/>
            <person name="Dougan E. K."/>
            <person name="Thang M."/>
            <person name="Chan C."/>
        </authorList>
    </citation>
    <scope>NUCLEOTIDE SEQUENCE [LARGE SCALE GENOMIC DNA]</scope>
</reference>
<evidence type="ECO:0000313" key="3">
    <source>
        <dbReference type="Proteomes" id="UP001642464"/>
    </source>
</evidence>
<evidence type="ECO:0000256" key="1">
    <source>
        <dbReference type="SAM" id="MobiDB-lite"/>
    </source>
</evidence>
<organism evidence="2 3">
    <name type="scientific">Durusdinium trenchii</name>
    <dbReference type="NCBI Taxonomy" id="1381693"/>
    <lineage>
        <taxon>Eukaryota</taxon>
        <taxon>Sar</taxon>
        <taxon>Alveolata</taxon>
        <taxon>Dinophyceae</taxon>
        <taxon>Suessiales</taxon>
        <taxon>Symbiodiniaceae</taxon>
        <taxon>Durusdinium</taxon>
    </lineage>
</organism>
<dbReference type="Proteomes" id="UP001642464">
    <property type="component" value="Unassembled WGS sequence"/>
</dbReference>
<accession>A0ABP0RSM8</accession>
<keyword evidence="3" id="KW-1185">Reference proteome</keyword>
<gene>
    <name evidence="2" type="ORF">SCF082_LOCUS47881</name>
</gene>
<protein>
    <submittedName>
        <fullName evidence="2">Uncharacterized protein YbeQ</fullName>
    </submittedName>
</protein>
<feature type="compositionally biased region" description="Basic and acidic residues" evidence="1">
    <location>
        <begin position="20"/>
        <end position="29"/>
    </location>
</feature>
<evidence type="ECO:0000313" key="2">
    <source>
        <dbReference type="EMBL" id="CAK9102460.1"/>
    </source>
</evidence>
<comment type="caution">
    <text evidence="2">The sequence shown here is derived from an EMBL/GenBank/DDBJ whole genome shotgun (WGS) entry which is preliminary data.</text>
</comment>
<name>A0ABP0RSM8_9DINO</name>
<proteinExistence type="predicted"/>
<dbReference type="EMBL" id="CAXAMM010042017">
    <property type="protein sequence ID" value="CAK9102460.1"/>
    <property type="molecule type" value="Genomic_DNA"/>
</dbReference>
<feature type="region of interest" description="Disordered" evidence="1">
    <location>
        <begin position="1"/>
        <end position="31"/>
    </location>
</feature>